<dbReference type="EMBL" id="CP001700">
    <property type="protein sequence ID" value="ACU71857.1"/>
    <property type="molecule type" value="Genomic_DNA"/>
</dbReference>
<organism evidence="1 2">
    <name type="scientific">Catenulispora acidiphila (strain DSM 44928 / JCM 14897 / NBRC 102108 / NRRL B-24433 / ID139908)</name>
    <dbReference type="NCBI Taxonomy" id="479433"/>
    <lineage>
        <taxon>Bacteria</taxon>
        <taxon>Bacillati</taxon>
        <taxon>Actinomycetota</taxon>
        <taxon>Actinomycetes</taxon>
        <taxon>Catenulisporales</taxon>
        <taxon>Catenulisporaceae</taxon>
        <taxon>Catenulispora</taxon>
    </lineage>
</organism>
<proteinExistence type="predicted"/>
<protein>
    <submittedName>
        <fullName evidence="1">Uncharacterized protein</fullName>
    </submittedName>
</protein>
<gene>
    <name evidence="1" type="ordered locus">Caci_2948</name>
</gene>
<dbReference type="Proteomes" id="UP000000851">
    <property type="component" value="Chromosome"/>
</dbReference>
<keyword evidence="2" id="KW-1185">Reference proteome</keyword>
<sequence length="79" mass="9152">MANEIPPALLDKKREFYTTQRKLEGMRDADPEEWRAVQQRLTQLAVDLDNNKAFEGLSQLERYELDKAASKQARAEIDS</sequence>
<reference evidence="1 2" key="1">
    <citation type="journal article" date="2009" name="Stand. Genomic Sci.">
        <title>Complete genome sequence of Catenulispora acidiphila type strain (ID 139908).</title>
        <authorList>
            <person name="Copeland A."/>
            <person name="Lapidus A."/>
            <person name="Glavina Del Rio T."/>
            <person name="Nolan M."/>
            <person name="Lucas S."/>
            <person name="Chen F."/>
            <person name="Tice H."/>
            <person name="Cheng J.F."/>
            <person name="Bruce D."/>
            <person name="Goodwin L."/>
            <person name="Pitluck S."/>
            <person name="Mikhailova N."/>
            <person name="Pati A."/>
            <person name="Ivanova N."/>
            <person name="Mavromatis K."/>
            <person name="Chen A."/>
            <person name="Palaniappan K."/>
            <person name="Chain P."/>
            <person name="Land M."/>
            <person name="Hauser L."/>
            <person name="Chang Y.J."/>
            <person name="Jeffries C.D."/>
            <person name="Chertkov O."/>
            <person name="Brettin T."/>
            <person name="Detter J.C."/>
            <person name="Han C."/>
            <person name="Ali Z."/>
            <person name="Tindall B.J."/>
            <person name="Goker M."/>
            <person name="Bristow J."/>
            <person name="Eisen J.A."/>
            <person name="Markowitz V."/>
            <person name="Hugenholtz P."/>
            <person name="Kyrpides N.C."/>
            <person name="Klenk H.P."/>
        </authorList>
    </citation>
    <scope>NUCLEOTIDE SEQUENCE [LARGE SCALE GENOMIC DNA]</scope>
    <source>
        <strain evidence="2">DSM 44928 / JCM 14897 / NBRC 102108 / NRRL B-24433 / ID139908</strain>
    </source>
</reference>
<name>C7Q2W5_CATAD</name>
<accession>C7Q2W5</accession>
<dbReference type="HOGENOM" id="CLU_2599573_0_0_11"/>
<dbReference type="KEGG" id="cai:Caci_2948"/>
<evidence type="ECO:0000313" key="1">
    <source>
        <dbReference type="EMBL" id="ACU71857.1"/>
    </source>
</evidence>
<dbReference type="InParanoid" id="C7Q2W5"/>
<dbReference type="STRING" id="479433.Caci_2948"/>
<evidence type="ECO:0000313" key="2">
    <source>
        <dbReference type="Proteomes" id="UP000000851"/>
    </source>
</evidence>
<dbReference type="AlphaFoldDB" id="C7Q2W5"/>
<dbReference type="RefSeq" id="WP_012787150.1">
    <property type="nucleotide sequence ID" value="NC_013131.1"/>
</dbReference>